<evidence type="ECO:0000313" key="2">
    <source>
        <dbReference type="Ensembl" id="ENSMMOP00000007246.1"/>
    </source>
</evidence>
<feature type="region of interest" description="Disordered" evidence="1">
    <location>
        <begin position="1"/>
        <end position="38"/>
    </location>
</feature>
<dbReference type="Pfam" id="PF15479">
    <property type="entry name" value="DUF4639"/>
    <property type="match status" value="1"/>
</dbReference>
<keyword evidence="3" id="KW-1185">Reference proteome</keyword>
<proteinExistence type="predicted"/>
<organism evidence="2 3">
    <name type="scientific">Mola mola</name>
    <name type="common">Ocean sunfish</name>
    <name type="synonym">Tetraodon mola</name>
    <dbReference type="NCBI Taxonomy" id="94237"/>
    <lineage>
        <taxon>Eukaryota</taxon>
        <taxon>Metazoa</taxon>
        <taxon>Chordata</taxon>
        <taxon>Craniata</taxon>
        <taxon>Vertebrata</taxon>
        <taxon>Euteleostomi</taxon>
        <taxon>Actinopterygii</taxon>
        <taxon>Neopterygii</taxon>
        <taxon>Teleostei</taxon>
        <taxon>Neoteleostei</taxon>
        <taxon>Acanthomorphata</taxon>
        <taxon>Eupercaria</taxon>
        <taxon>Tetraodontiformes</taxon>
        <taxon>Molidae</taxon>
        <taxon>Mola</taxon>
    </lineage>
</organism>
<dbReference type="PANTHER" id="PTHR34438">
    <property type="entry name" value="SI:DKEY-97L20.6"/>
    <property type="match status" value="1"/>
</dbReference>
<feature type="compositionally biased region" description="Basic and acidic residues" evidence="1">
    <location>
        <begin position="9"/>
        <end position="19"/>
    </location>
</feature>
<protein>
    <submittedName>
        <fullName evidence="2">Uncharacterized protein</fullName>
    </submittedName>
</protein>
<evidence type="ECO:0000256" key="1">
    <source>
        <dbReference type="SAM" id="MobiDB-lite"/>
    </source>
</evidence>
<feature type="compositionally biased region" description="Basic and acidic residues" evidence="1">
    <location>
        <begin position="279"/>
        <end position="288"/>
    </location>
</feature>
<evidence type="ECO:0000313" key="3">
    <source>
        <dbReference type="Proteomes" id="UP000261620"/>
    </source>
</evidence>
<dbReference type="AlphaFoldDB" id="A0A3Q3VW86"/>
<reference evidence="2" key="2">
    <citation type="submission" date="2025-09" db="UniProtKB">
        <authorList>
            <consortium name="Ensembl"/>
        </authorList>
    </citation>
    <scope>IDENTIFICATION</scope>
</reference>
<feature type="compositionally biased region" description="Basic and acidic residues" evidence="1">
    <location>
        <begin position="194"/>
        <end position="207"/>
    </location>
</feature>
<feature type="region of interest" description="Disordered" evidence="1">
    <location>
        <begin position="188"/>
        <end position="291"/>
    </location>
</feature>
<accession>A0A3Q3VW86</accession>
<dbReference type="Ensembl" id="ENSMMOT00000007381.1">
    <property type="protein sequence ID" value="ENSMMOP00000007246.1"/>
    <property type="gene ID" value="ENSMMOG00000005632.1"/>
</dbReference>
<reference evidence="2" key="1">
    <citation type="submission" date="2025-08" db="UniProtKB">
        <authorList>
            <consortium name="Ensembl"/>
        </authorList>
    </citation>
    <scope>IDENTIFICATION</scope>
</reference>
<dbReference type="STRING" id="94237.ENSMMOP00000007246"/>
<dbReference type="PANTHER" id="PTHR34438:SF1">
    <property type="entry name" value="CHROMOSOME 2 OPEN READING FRAME 81"/>
    <property type="match status" value="1"/>
</dbReference>
<sequence>QSQQAVILQRRDCQNSRGDRRVRKSSVQVATPPPEDQEVEDIIPGRLTQAMWMDMLIQEEAEDIVGEIMLELMGKVMEGCLKVFIERQVTLIRHIYLTQFLEGRTLCLDEGEGLEEASQTEDSEPMPTISDVWLQGCVPVVTATAQHQATSQQVFFLHIFSSNLYPAVMCISVSSPTANQQCNDVAQTYSSPKQCEKETSPRETFRDKHNKLLGPQPSSKADQNKKHQINLLPKPVRSKLLPPLSRSVQKKEVEVESENRTHSASYPSTGSVYKRKDHRPIPRLDPSHLPRHCISPQYEILNNDCTKPTLRQQNFKKPSRLSKPEHMRNQQTHWTITSLKPLTHSKDPPQEFQRRSEADLWLKKLSPSRHSKEGMRSSGPLRLDKLELATGVSLLDPQANNIDSFRFNFPVLPTKLRPIHSDAGVPLYSIEQVITGPPPQLMPTLQSSNRDH</sequence>
<feature type="compositionally biased region" description="Polar residues" evidence="1">
    <location>
        <begin position="262"/>
        <end position="271"/>
    </location>
</feature>
<dbReference type="InterPro" id="IPR028042">
    <property type="entry name" value="DUF4639"/>
</dbReference>
<feature type="compositionally biased region" description="Basic and acidic residues" evidence="1">
    <location>
        <begin position="249"/>
        <end position="261"/>
    </location>
</feature>
<name>A0A3Q3VW86_MOLML</name>
<dbReference type="OMA" id="AQWTDML"/>
<dbReference type="Proteomes" id="UP000261620">
    <property type="component" value="Unplaced"/>
</dbReference>